<evidence type="ECO:0000256" key="1">
    <source>
        <dbReference type="ARBA" id="ARBA00022552"/>
    </source>
</evidence>
<keyword evidence="4" id="KW-0269">Exonuclease</keyword>
<comment type="function">
    <text evidence="5">Exoribonuclease involved in ribosome biosynthesis. Involved in the processing of ITS1, the internal transcribed spacer localized between the 18S and 5.8S rRNAs.</text>
</comment>
<evidence type="ECO:0000256" key="2">
    <source>
        <dbReference type="ARBA" id="ARBA00022722"/>
    </source>
</evidence>
<evidence type="ECO:0000259" key="7">
    <source>
        <dbReference type="SMART" id="SM00479"/>
    </source>
</evidence>
<dbReference type="SMART" id="SM00479">
    <property type="entry name" value="EXOIII"/>
    <property type="match status" value="1"/>
</dbReference>
<proteinExistence type="predicted"/>
<feature type="region of interest" description="Disordered" evidence="6">
    <location>
        <begin position="339"/>
        <end position="420"/>
    </location>
</feature>
<keyword evidence="2" id="KW-0540">Nuclease</keyword>
<sequence length="455" mass="50796">MERLTPTPPLPFSATSGNSDQAKLPPDAPNFLPVEISDSGALILAPHQTKDVYMKQLQRLRQSQDVLQKAGYVMRPLTEDDLVQKRKCGRCHKLVFKNAFKRISDRKPKSGGETLEASANGQAPPGSATNPVSKVAEGSKPSENVPKKQPQQVCKYHDGRFNGRIWTCCRSRPYDQPCKAATEHEPATYEPGELERLYRYYITPAVSPFSLVRHAVAIDCEMGTGMTHDSLCIRVSVVDYFTAEVLIDKLVFPDEPLLNYNTRFSGVTYGHMNRARSLGDCFFGIAEAREAIWQFVGPDTIVVAHSGQNDLTSLRLLHKNIVDTQLLESLPVMRLEKEAREKKAEEKMAREAEARQTQGDEPMDKAATGPKLEDVTNEGKQLTDLQKQTEKPKKKPKGSGRFSLKTLTKKRTGRDIQMGNDGHDSVVDAVATRDIAHWNVLNFGHGFYEIKNSDS</sequence>
<feature type="compositionally biased region" description="Polar residues" evidence="6">
    <location>
        <begin position="117"/>
        <end position="132"/>
    </location>
</feature>
<gene>
    <name evidence="8" type="ORF">N8I77_004722</name>
</gene>
<dbReference type="Gene3D" id="3.30.420.10">
    <property type="entry name" value="Ribonuclease H-like superfamily/Ribonuclease H"/>
    <property type="match status" value="1"/>
</dbReference>
<dbReference type="AlphaFoldDB" id="A0AAD9W8X3"/>
<name>A0AAD9W8X3_PHOAM</name>
<dbReference type="GO" id="GO:0003676">
    <property type="term" value="F:nucleic acid binding"/>
    <property type="evidence" value="ECO:0007669"/>
    <property type="project" value="InterPro"/>
</dbReference>
<feature type="region of interest" description="Disordered" evidence="6">
    <location>
        <begin position="1"/>
        <end position="27"/>
    </location>
</feature>
<comment type="caution">
    <text evidence="8">The sequence shown here is derived from an EMBL/GenBank/DDBJ whole genome shotgun (WGS) entry which is preliminary data.</text>
</comment>
<dbReference type="InterPro" id="IPR047021">
    <property type="entry name" value="REXO1/3/4-like"/>
</dbReference>
<evidence type="ECO:0000256" key="5">
    <source>
        <dbReference type="ARBA" id="ARBA00025599"/>
    </source>
</evidence>
<dbReference type="InterPro" id="IPR013520">
    <property type="entry name" value="Ribonucl_H"/>
</dbReference>
<dbReference type="CDD" id="cd06137">
    <property type="entry name" value="DEDDh_RNase"/>
    <property type="match status" value="1"/>
</dbReference>
<keyword evidence="9" id="KW-1185">Reference proteome</keyword>
<dbReference type="InterPro" id="IPR012337">
    <property type="entry name" value="RNaseH-like_sf"/>
</dbReference>
<protein>
    <recommendedName>
        <fullName evidence="7">Exonuclease domain-containing protein</fullName>
    </recommendedName>
</protein>
<organism evidence="8 9">
    <name type="scientific">Phomopsis amygdali</name>
    <name type="common">Fusicoccum amygdali</name>
    <dbReference type="NCBI Taxonomy" id="1214568"/>
    <lineage>
        <taxon>Eukaryota</taxon>
        <taxon>Fungi</taxon>
        <taxon>Dikarya</taxon>
        <taxon>Ascomycota</taxon>
        <taxon>Pezizomycotina</taxon>
        <taxon>Sordariomycetes</taxon>
        <taxon>Sordariomycetidae</taxon>
        <taxon>Diaporthales</taxon>
        <taxon>Diaporthaceae</taxon>
        <taxon>Diaporthe</taxon>
    </lineage>
</organism>
<feature type="compositionally biased region" description="Basic and acidic residues" evidence="6">
    <location>
        <begin position="339"/>
        <end position="354"/>
    </location>
</feature>
<evidence type="ECO:0000256" key="6">
    <source>
        <dbReference type="SAM" id="MobiDB-lite"/>
    </source>
</evidence>
<dbReference type="InterPro" id="IPR036397">
    <property type="entry name" value="RNaseH_sf"/>
</dbReference>
<evidence type="ECO:0000313" key="8">
    <source>
        <dbReference type="EMBL" id="KAK2611381.1"/>
    </source>
</evidence>
<dbReference type="GO" id="GO:0000027">
    <property type="term" value="P:ribosomal large subunit assembly"/>
    <property type="evidence" value="ECO:0007669"/>
    <property type="project" value="TreeGrafter"/>
</dbReference>
<dbReference type="GO" id="GO:0004527">
    <property type="term" value="F:exonuclease activity"/>
    <property type="evidence" value="ECO:0007669"/>
    <property type="project" value="UniProtKB-KW"/>
</dbReference>
<keyword evidence="1" id="KW-0698">rRNA processing</keyword>
<dbReference type="GO" id="GO:0006364">
    <property type="term" value="P:rRNA processing"/>
    <property type="evidence" value="ECO:0007669"/>
    <property type="project" value="UniProtKB-KW"/>
</dbReference>
<feature type="domain" description="Exonuclease" evidence="7">
    <location>
        <begin position="214"/>
        <end position="445"/>
    </location>
</feature>
<evidence type="ECO:0000256" key="3">
    <source>
        <dbReference type="ARBA" id="ARBA00022801"/>
    </source>
</evidence>
<reference evidence="8" key="1">
    <citation type="submission" date="2023-06" db="EMBL/GenBank/DDBJ databases">
        <authorList>
            <person name="Noh H."/>
        </authorList>
    </citation>
    <scope>NUCLEOTIDE SEQUENCE</scope>
    <source>
        <strain evidence="8">DUCC20226</strain>
    </source>
</reference>
<dbReference type="PANTHER" id="PTHR12801">
    <property type="entry name" value="RNA EXONUCLEASE REXO1 / RECO3 FAMILY MEMBER-RELATED"/>
    <property type="match status" value="1"/>
</dbReference>
<dbReference type="EMBL" id="JAUJFL010000002">
    <property type="protein sequence ID" value="KAK2611381.1"/>
    <property type="molecule type" value="Genomic_DNA"/>
</dbReference>
<accession>A0AAD9W8X3</accession>
<feature type="compositionally biased region" description="Pro residues" evidence="6">
    <location>
        <begin position="1"/>
        <end position="11"/>
    </location>
</feature>
<dbReference type="SUPFAM" id="SSF53098">
    <property type="entry name" value="Ribonuclease H-like"/>
    <property type="match status" value="1"/>
</dbReference>
<dbReference type="Proteomes" id="UP001265746">
    <property type="component" value="Unassembled WGS sequence"/>
</dbReference>
<dbReference type="GO" id="GO:0005634">
    <property type="term" value="C:nucleus"/>
    <property type="evidence" value="ECO:0007669"/>
    <property type="project" value="TreeGrafter"/>
</dbReference>
<evidence type="ECO:0000256" key="4">
    <source>
        <dbReference type="ARBA" id="ARBA00022839"/>
    </source>
</evidence>
<dbReference type="PANTHER" id="PTHR12801:SF45">
    <property type="entry name" value="RNA EXONUCLEASE 4"/>
    <property type="match status" value="1"/>
</dbReference>
<evidence type="ECO:0000313" key="9">
    <source>
        <dbReference type="Proteomes" id="UP001265746"/>
    </source>
</evidence>
<keyword evidence="3" id="KW-0378">Hydrolase</keyword>
<feature type="region of interest" description="Disordered" evidence="6">
    <location>
        <begin position="105"/>
        <end position="151"/>
    </location>
</feature>